<dbReference type="SUPFAM" id="SSF47413">
    <property type="entry name" value="lambda repressor-like DNA-binding domains"/>
    <property type="match status" value="1"/>
</dbReference>
<dbReference type="InterPro" id="IPR001387">
    <property type="entry name" value="Cro/C1-type_HTH"/>
</dbReference>
<dbReference type="InterPro" id="IPR010982">
    <property type="entry name" value="Lambda_DNA-bd_dom_sf"/>
</dbReference>
<dbReference type="Gene3D" id="1.10.260.40">
    <property type="entry name" value="lambda repressor-like DNA-binding domains"/>
    <property type="match status" value="1"/>
</dbReference>
<evidence type="ECO:0000313" key="2">
    <source>
        <dbReference type="EMBL" id="GID14496.1"/>
    </source>
</evidence>
<dbReference type="InterPro" id="IPR043917">
    <property type="entry name" value="DUF5753"/>
</dbReference>
<comment type="caution">
    <text evidence="2">The sequence shown here is derived from an EMBL/GenBank/DDBJ whole genome shotgun (WGS) entry which is preliminary data.</text>
</comment>
<protein>
    <submittedName>
        <fullName evidence="2">Transcriptional regulator</fullName>
    </submittedName>
</protein>
<dbReference type="Proteomes" id="UP000612808">
    <property type="component" value="Unassembled WGS sequence"/>
</dbReference>
<evidence type="ECO:0000259" key="1">
    <source>
        <dbReference type="PROSITE" id="PS50943"/>
    </source>
</evidence>
<keyword evidence="3" id="KW-1185">Reference proteome</keyword>
<accession>A0A8J3NCY6</accession>
<proteinExistence type="predicted"/>
<evidence type="ECO:0000313" key="3">
    <source>
        <dbReference type="Proteomes" id="UP000612808"/>
    </source>
</evidence>
<dbReference type="AlphaFoldDB" id="A0A8J3NCY6"/>
<dbReference type="RefSeq" id="WP_203662307.1">
    <property type="nucleotide sequence ID" value="NZ_BAAAZM010000018.1"/>
</dbReference>
<dbReference type="Pfam" id="PF19054">
    <property type="entry name" value="DUF5753"/>
    <property type="match status" value="1"/>
</dbReference>
<dbReference type="SMART" id="SM00530">
    <property type="entry name" value="HTH_XRE"/>
    <property type="match status" value="1"/>
</dbReference>
<sequence>MDTDPAPPETVRDYFVHELRRRRRLAGLSQADLARQMNYSPALIGMVETHQRPPTHEFLAVCDRVLGCDGALLGLWPLLAHDVHPHWFRSFVALEAEAVALNEFEVLAIPGLLQTEDYARANLVVGWPPKPAAEIETSIAARLRRQQILERDDPPLLWFVIDESVLFRPFGSRQIMVDQLWHLVRATQRPFIRLSVLPMASSSHIGVDGAFALMELPRQERIAYIEGPAAGQVISDPVAVERCRLAFDAIRGQALSVEESVELIVRTIGERYESP</sequence>
<dbReference type="CDD" id="cd00093">
    <property type="entry name" value="HTH_XRE"/>
    <property type="match status" value="1"/>
</dbReference>
<dbReference type="PROSITE" id="PS50943">
    <property type="entry name" value="HTH_CROC1"/>
    <property type="match status" value="1"/>
</dbReference>
<dbReference type="GO" id="GO:0003677">
    <property type="term" value="F:DNA binding"/>
    <property type="evidence" value="ECO:0007669"/>
    <property type="project" value="InterPro"/>
</dbReference>
<feature type="domain" description="HTH cro/C1-type" evidence="1">
    <location>
        <begin position="19"/>
        <end position="73"/>
    </location>
</feature>
<gene>
    <name evidence="2" type="ORF">Aru02nite_53850</name>
</gene>
<dbReference type="Pfam" id="PF13560">
    <property type="entry name" value="HTH_31"/>
    <property type="match status" value="1"/>
</dbReference>
<name>A0A8J3NCY6_9ACTN</name>
<organism evidence="2 3">
    <name type="scientific">Actinocatenispora rupis</name>
    <dbReference type="NCBI Taxonomy" id="519421"/>
    <lineage>
        <taxon>Bacteria</taxon>
        <taxon>Bacillati</taxon>
        <taxon>Actinomycetota</taxon>
        <taxon>Actinomycetes</taxon>
        <taxon>Micromonosporales</taxon>
        <taxon>Micromonosporaceae</taxon>
        <taxon>Actinocatenispora</taxon>
    </lineage>
</organism>
<dbReference type="EMBL" id="BOMB01000031">
    <property type="protein sequence ID" value="GID14496.1"/>
    <property type="molecule type" value="Genomic_DNA"/>
</dbReference>
<reference evidence="2" key="1">
    <citation type="submission" date="2021-01" db="EMBL/GenBank/DDBJ databases">
        <title>Whole genome shotgun sequence of Actinocatenispora rupis NBRC 107355.</title>
        <authorList>
            <person name="Komaki H."/>
            <person name="Tamura T."/>
        </authorList>
    </citation>
    <scope>NUCLEOTIDE SEQUENCE</scope>
    <source>
        <strain evidence="2">NBRC 107355</strain>
    </source>
</reference>